<gene>
    <name evidence="1" type="ORF">LCGC14_1965160</name>
</gene>
<organism evidence="1">
    <name type="scientific">marine sediment metagenome</name>
    <dbReference type="NCBI Taxonomy" id="412755"/>
    <lineage>
        <taxon>unclassified sequences</taxon>
        <taxon>metagenomes</taxon>
        <taxon>ecological metagenomes</taxon>
    </lineage>
</organism>
<sequence length="70" mass="8592">MFKELLEYWRLKTQSRTWEDVRKEIEEAFGDMKVRFEITPYYYKVISGQGTWYWNKDTGEFDGTSYQVTD</sequence>
<accession>A0A0F9HRU8</accession>
<protein>
    <submittedName>
        <fullName evidence="1">Uncharacterized protein</fullName>
    </submittedName>
</protein>
<proteinExistence type="predicted"/>
<comment type="caution">
    <text evidence="1">The sequence shown here is derived from an EMBL/GenBank/DDBJ whole genome shotgun (WGS) entry which is preliminary data.</text>
</comment>
<reference evidence="1" key="1">
    <citation type="journal article" date="2015" name="Nature">
        <title>Complex archaea that bridge the gap between prokaryotes and eukaryotes.</title>
        <authorList>
            <person name="Spang A."/>
            <person name="Saw J.H."/>
            <person name="Jorgensen S.L."/>
            <person name="Zaremba-Niedzwiedzka K."/>
            <person name="Martijn J."/>
            <person name="Lind A.E."/>
            <person name="van Eijk R."/>
            <person name="Schleper C."/>
            <person name="Guy L."/>
            <person name="Ettema T.J."/>
        </authorList>
    </citation>
    <scope>NUCLEOTIDE SEQUENCE</scope>
</reference>
<dbReference type="AlphaFoldDB" id="A0A0F9HRU8"/>
<evidence type="ECO:0000313" key="1">
    <source>
        <dbReference type="EMBL" id="KKL84395.1"/>
    </source>
</evidence>
<name>A0A0F9HRU8_9ZZZZ</name>
<dbReference type="EMBL" id="LAZR01021707">
    <property type="protein sequence ID" value="KKL84395.1"/>
    <property type="molecule type" value="Genomic_DNA"/>
</dbReference>